<sequence length="955" mass="109815">MSQWSNSESGILRKSRKKDNFEDLLVFGYACKIFRDDDKALHIDQGKHLIPWMGDERIKIDRYDCRGHLSDLTRYEANSEGYDLMRTLDENERKLEQLCDKERYYSLHINEEEEEMYKEEEHKRNQSNEFQYSYDVPMNPKDKEKIPTVPENEEDEKYVPSVDLDVPVDIEIPQTMKEYARIEKTAMFVFTQGPQMEILIKAKQSDNPQFNFLNQNDPLYKFYRHVLNAIKTGRYQTKTTKPAVPNAETSGSESGGHYLHPSLVSSSTSSTDLPLSTIPSLPYRPSANCAYTQLVSRIQSATSTGEGASQSSEPRNELQSEPAGPIFSQINLGNLTYEQQQQYYQYYVQHQYYEYYKHMTQHAAVGDEATSHSKTHMDPSLQSYFQQMMYAQYFQQSQSSQQSTNPYAQIVSNVTKEIPNSCPSLEKPDITKKAVIYGPNQELPNVTLQHVSATDNSTANVGLPSSADKVISAEESPKKPSLLTLIQNYGSDSEQGSSEDEQEEEFNVPEGETKVVIDKMASYVVKNGADFENIVKSRADPRFMFLNKDHEFHKYYQKQVNEENKKKNLIQEVKEVETESKDKPKVINNKLKEKKIIAPVSFSIKKSKEEPPKEIKSALPIDEETDDEEEQSEQDIVPPPPMISQPQTLVSSNACKIVHRTEVSSVAKEKDIPNESEVEEETDVEEIHKSENLHTEKNDAKIIGDERYDERNQLNDTDSNKTTNRLKSNGTLDKDDPILEMIDLTEDMLDEINGDNKDEDIFDLKSDKEKPTKDNRALQLERRRKAMAFLKMKSSTSNTSTLKVLDGAKPTIPIIDLSNIRSPRTKRTSSDSLDDEEDEKHRKRSRSRTKEENFVGEYKSKSRKGCEKSSSKKERSRKSRHLWIDKKYDSNNMSELEEGEMVDDKDEVKYKVSHKKKKTHKRKRSKSKHGSKNKKKSKRKEPKSSSSDSESSTYS</sequence>
<evidence type="ECO:0000256" key="1">
    <source>
        <dbReference type="ARBA" id="ARBA00022664"/>
    </source>
</evidence>
<evidence type="ECO:0000313" key="9">
    <source>
        <dbReference type="EMBL" id="KAK9884301.1"/>
    </source>
</evidence>
<keyword evidence="3" id="KW-0694">RNA-binding</keyword>
<dbReference type="Pfam" id="PF01805">
    <property type="entry name" value="Surp"/>
    <property type="match status" value="2"/>
</dbReference>
<dbReference type="AlphaFoldDB" id="A0AAW1UU48"/>
<feature type="compositionally biased region" description="Polar residues" evidence="7">
    <location>
        <begin position="714"/>
        <end position="731"/>
    </location>
</feature>
<feature type="compositionally biased region" description="Basic and acidic residues" evidence="7">
    <location>
        <begin position="848"/>
        <end position="873"/>
    </location>
</feature>
<feature type="domain" description="SURP motif" evidence="8">
    <location>
        <begin position="516"/>
        <end position="556"/>
    </location>
</feature>
<feature type="compositionally biased region" description="Basic and acidic residues" evidence="7">
    <location>
        <begin position="685"/>
        <end position="713"/>
    </location>
</feature>
<accession>A0AAW1UU48</accession>
<feature type="region of interest" description="Disordered" evidence="7">
    <location>
        <begin position="301"/>
        <end position="325"/>
    </location>
</feature>
<reference evidence="9 10" key="1">
    <citation type="submission" date="2023-03" db="EMBL/GenBank/DDBJ databases">
        <title>Genome insight into feeding habits of ladybird beetles.</title>
        <authorList>
            <person name="Li H.-S."/>
            <person name="Huang Y.-H."/>
            <person name="Pang H."/>
        </authorList>
    </citation>
    <scope>NUCLEOTIDE SEQUENCE [LARGE SCALE GENOMIC DNA]</scope>
    <source>
        <strain evidence="9">SYSU_2023b</strain>
        <tissue evidence="9">Whole body</tissue>
    </source>
</reference>
<feature type="region of interest" description="Disordered" evidence="7">
    <location>
        <begin position="607"/>
        <end position="735"/>
    </location>
</feature>
<dbReference type="GO" id="GO:0000395">
    <property type="term" value="P:mRNA 5'-splice site recognition"/>
    <property type="evidence" value="ECO:0007669"/>
    <property type="project" value="TreeGrafter"/>
</dbReference>
<feature type="compositionally biased region" description="Acidic residues" evidence="7">
    <location>
        <begin position="895"/>
        <end position="905"/>
    </location>
</feature>
<keyword evidence="4" id="KW-0805">Transcription regulation</keyword>
<feature type="compositionally biased region" description="Low complexity" evidence="7">
    <location>
        <begin position="261"/>
        <end position="275"/>
    </location>
</feature>
<name>A0AAW1UU48_9CUCU</name>
<feature type="compositionally biased region" description="Low complexity" evidence="7">
    <location>
        <begin position="944"/>
        <end position="955"/>
    </location>
</feature>
<proteinExistence type="predicted"/>
<feature type="compositionally biased region" description="Basic and acidic residues" evidence="7">
    <location>
        <begin position="762"/>
        <end position="779"/>
    </location>
</feature>
<comment type="caution">
    <text evidence="9">The sequence shown here is derived from an EMBL/GenBank/DDBJ whole genome shotgun (WGS) entry which is preliminary data.</text>
</comment>
<feature type="region of interest" description="Disordered" evidence="7">
    <location>
        <begin position="812"/>
        <end position="955"/>
    </location>
</feature>
<dbReference type="InterPro" id="IPR035967">
    <property type="entry name" value="SWAP/Surp_sf"/>
</dbReference>
<keyword evidence="5" id="KW-0804">Transcription</keyword>
<keyword evidence="2" id="KW-0677">Repeat</keyword>
<evidence type="ECO:0000256" key="4">
    <source>
        <dbReference type="ARBA" id="ARBA00023015"/>
    </source>
</evidence>
<feature type="compositionally biased region" description="Acidic residues" evidence="7">
    <location>
        <begin position="752"/>
        <end position="761"/>
    </location>
</feature>
<evidence type="ECO:0000256" key="7">
    <source>
        <dbReference type="SAM" id="MobiDB-lite"/>
    </source>
</evidence>
<dbReference type="PANTHER" id="PTHR13161">
    <property type="entry name" value="SPLICING FACTOR SUPPRESSOR OF WHITE APRICOT"/>
    <property type="match status" value="1"/>
</dbReference>
<evidence type="ECO:0000313" key="10">
    <source>
        <dbReference type="Proteomes" id="UP001431783"/>
    </source>
</evidence>
<dbReference type="PANTHER" id="PTHR13161:SF15">
    <property type="entry name" value="SPLICING FACTOR, SUPPRESSOR OF WHITE-APRICOT HOMOLOG"/>
    <property type="match status" value="1"/>
</dbReference>
<feature type="domain" description="SURP motif" evidence="8">
    <location>
        <begin position="181"/>
        <end position="223"/>
    </location>
</feature>
<dbReference type="Pfam" id="PF09750">
    <property type="entry name" value="DRY_EERY"/>
    <property type="match status" value="1"/>
</dbReference>
<evidence type="ECO:0000259" key="8">
    <source>
        <dbReference type="PROSITE" id="PS50128"/>
    </source>
</evidence>
<dbReference type="PROSITE" id="PS50128">
    <property type="entry name" value="SURP"/>
    <property type="match status" value="2"/>
</dbReference>
<dbReference type="InterPro" id="IPR000061">
    <property type="entry name" value="Surp"/>
</dbReference>
<evidence type="ECO:0000256" key="6">
    <source>
        <dbReference type="ARBA" id="ARBA00023187"/>
    </source>
</evidence>
<keyword evidence="10" id="KW-1185">Reference proteome</keyword>
<dbReference type="SUPFAM" id="SSF109905">
    <property type="entry name" value="Surp module (SWAP domain)"/>
    <property type="match status" value="2"/>
</dbReference>
<feature type="compositionally biased region" description="Acidic residues" evidence="7">
    <location>
        <begin position="674"/>
        <end position="684"/>
    </location>
</feature>
<keyword evidence="6" id="KW-0508">mRNA splicing</keyword>
<protein>
    <recommendedName>
        <fullName evidence="8">SURP motif domain-containing protein</fullName>
    </recommendedName>
</protein>
<feature type="region of interest" description="Disordered" evidence="7">
    <location>
        <begin position="237"/>
        <end position="275"/>
    </location>
</feature>
<dbReference type="InterPro" id="IPR019147">
    <property type="entry name" value="SWAP_N_domain"/>
</dbReference>
<feature type="compositionally biased region" description="Basic and acidic residues" evidence="7">
    <location>
        <begin position="659"/>
        <end position="673"/>
    </location>
</feature>
<keyword evidence="1" id="KW-0507">mRNA processing</keyword>
<feature type="compositionally biased region" description="Acidic residues" evidence="7">
    <location>
        <begin position="621"/>
        <end position="633"/>
    </location>
</feature>
<dbReference type="SMART" id="SM00648">
    <property type="entry name" value="SWAP"/>
    <property type="match status" value="2"/>
</dbReference>
<evidence type="ECO:0000256" key="2">
    <source>
        <dbReference type="ARBA" id="ARBA00022737"/>
    </source>
</evidence>
<dbReference type="Gene3D" id="1.10.10.790">
    <property type="entry name" value="Surp module"/>
    <property type="match status" value="2"/>
</dbReference>
<feature type="region of interest" description="Disordered" evidence="7">
    <location>
        <begin position="752"/>
        <end position="779"/>
    </location>
</feature>
<dbReference type="EMBL" id="JARQZJ010000092">
    <property type="protein sequence ID" value="KAK9884301.1"/>
    <property type="molecule type" value="Genomic_DNA"/>
</dbReference>
<evidence type="ECO:0000256" key="3">
    <source>
        <dbReference type="ARBA" id="ARBA00022884"/>
    </source>
</evidence>
<gene>
    <name evidence="9" type="ORF">WA026_005253</name>
</gene>
<feature type="compositionally biased region" description="Polar residues" evidence="7">
    <location>
        <begin position="301"/>
        <end position="319"/>
    </location>
</feature>
<dbReference type="InterPro" id="IPR040397">
    <property type="entry name" value="SWAP"/>
</dbReference>
<evidence type="ECO:0000256" key="5">
    <source>
        <dbReference type="ARBA" id="ARBA00023163"/>
    </source>
</evidence>
<feature type="compositionally biased region" description="Basic and acidic residues" evidence="7">
    <location>
        <begin position="607"/>
        <end position="616"/>
    </location>
</feature>
<dbReference type="Proteomes" id="UP001431783">
    <property type="component" value="Unassembled WGS sequence"/>
</dbReference>
<feature type="compositionally biased region" description="Basic residues" evidence="7">
    <location>
        <begin position="911"/>
        <end position="941"/>
    </location>
</feature>
<organism evidence="9 10">
    <name type="scientific">Henosepilachna vigintioctopunctata</name>
    <dbReference type="NCBI Taxonomy" id="420089"/>
    <lineage>
        <taxon>Eukaryota</taxon>
        <taxon>Metazoa</taxon>
        <taxon>Ecdysozoa</taxon>
        <taxon>Arthropoda</taxon>
        <taxon>Hexapoda</taxon>
        <taxon>Insecta</taxon>
        <taxon>Pterygota</taxon>
        <taxon>Neoptera</taxon>
        <taxon>Endopterygota</taxon>
        <taxon>Coleoptera</taxon>
        <taxon>Polyphaga</taxon>
        <taxon>Cucujiformia</taxon>
        <taxon>Coccinelloidea</taxon>
        <taxon>Coccinellidae</taxon>
        <taxon>Epilachninae</taxon>
        <taxon>Epilachnini</taxon>
        <taxon>Henosepilachna</taxon>
    </lineage>
</organism>
<dbReference type="SMART" id="SM01141">
    <property type="entry name" value="DRY_EERY"/>
    <property type="match status" value="1"/>
</dbReference>
<dbReference type="GO" id="GO:0003723">
    <property type="term" value="F:RNA binding"/>
    <property type="evidence" value="ECO:0007669"/>
    <property type="project" value="UniProtKB-KW"/>
</dbReference>
<feature type="compositionally biased region" description="Polar residues" evidence="7">
    <location>
        <begin position="644"/>
        <end position="654"/>
    </location>
</feature>